<evidence type="ECO:0000259" key="1">
    <source>
        <dbReference type="Pfam" id="PF14278"/>
    </source>
</evidence>
<dbReference type="Gene3D" id="1.10.357.10">
    <property type="entry name" value="Tetracycline Repressor, domain 2"/>
    <property type="match status" value="1"/>
</dbReference>
<dbReference type="InterPro" id="IPR039532">
    <property type="entry name" value="TetR_C_Firmicutes"/>
</dbReference>
<comment type="caution">
    <text evidence="2">The sequence shown here is derived from an EMBL/GenBank/DDBJ whole genome shotgun (WGS) entry which is preliminary data.</text>
</comment>
<name>A0A645II54_9ZZZZ</name>
<proteinExistence type="predicted"/>
<evidence type="ECO:0000313" key="2">
    <source>
        <dbReference type="EMBL" id="MPN50159.1"/>
    </source>
</evidence>
<feature type="domain" description="Transcriptional regulator TetR C-terminal Firmicutes type" evidence="1">
    <location>
        <begin position="11"/>
        <end position="58"/>
    </location>
</feature>
<organism evidence="2">
    <name type="scientific">bioreactor metagenome</name>
    <dbReference type="NCBI Taxonomy" id="1076179"/>
    <lineage>
        <taxon>unclassified sequences</taxon>
        <taxon>metagenomes</taxon>
        <taxon>ecological metagenomes</taxon>
    </lineage>
</organism>
<reference evidence="2" key="1">
    <citation type="submission" date="2019-08" db="EMBL/GenBank/DDBJ databases">
        <authorList>
            <person name="Kucharzyk K."/>
            <person name="Murdoch R.W."/>
            <person name="Higgins S."/>
            <person name="Loffler F."/>
        </authorList>
    </citation>
    <scope>NUCLEOTIDE SEQUENCE</scope>
</reference>
<gene>
    <name evidence="2" type="ORF">SDC9_197785</name>
</gene>
<protein>
    <recommendedName>
        <fullName evidence="1">Transcriptional regulator TetR C-terminal Firmicutes type domain-containing protein</fullName>
    </recommendedName>
</protein>
<dbReference type="EMBL" id="VSSQ01114063">
    <property type="protein sequence ID" value="MPN50159.1"/>
    <property type="molecule type" value="Genomic_DNA"/>
</dbReference>
<accession>A0A645II54</accession>
<sequence>MRNQLRIRLSEADMENDIFEYVVEYIMNAHVGLTMRWFQNGCDIPFEKMAELIYMLTSGGLVSVLTGNDAVPENFPPLLKNVGEV</sequence>
<dbReference type="AlphaFoldDB" id="A0A645II54"/>
<dbReference type="Pfam" id="PF14278">
    <property type="entry name" value="TetR_C_8"/>
    <property type="match status" value="1"/>
</dbReference>